<dbReference type="PROSITE" id="PS51585">
    <property type="entry name" value="SAM_MT_TPMT"/>
    <property type="match status" value="1"/>
</dbReference>
<dbReference type="CDD" id="cd02440">
    <property type="entry name" value="AdoMet_MTases"/>
    <property type="match status" value="1"/>
</dbReference>
<evidence type="ECO:0000259" key="5">
    <source>
        <dbReference type="Pfam" id="PF13649"/>
    </source>
</evidence>
<dbReference type="RefSeq" id="WP_110039911.1">
    <property type="nucleotide sequence ID" value="NZ_QGTL01000010.1"/>
</dbReference>
<dbReference type="InterPro" id="IPR041698">
    <property type="entry name" value="Methyltransf_25"/>
</dbReference>
<evidence type="ECO:0000256" key="4">
    <source>
        <dbReference type="SAM" id="MobiDB-lite"/>
    </source>
</evidence>
<evidence type="ECO:0000313" key="6">
    <source>
        <dbReference type="EMBL" id="PWV71564.1"/>
    </source>
</evidence>
<dbReference type="PANTHER" id="PTHR43464">
    <property type="entry name" value="METHYLTRANSFERASE"/>
    <property type="match status" value="1"/>
</dbReference>
<dbReference type="GO" id="GO:0008757">
    <property type="term" value="F:S-adenosylmethionine-dependent methyltransferase activity"/>
    <property type="evidence" value="ECO:0007669"/>
    <property type="project" value="InterPro"/>
</dbReference>
<keyword evidence="1 6" id="KW-0489">Methyltransferase</keyword>
<dbReference type="InterPro" id="IPR029063">
    <property type="entry name" value="SAM-dependent_MTases_sf"/>
</dbReference>
<feature type="domain" description="Methyltransferase" evidence="5">
    <location>
        <begin position="56"/>
        <end position="149"/>
    </location>
</feature>
<reference evidence="6 7" key="1">
    <citation type="submission" date="2018-05" db="EMBL/GenBank/DDBJ databases">
        <title>Genomic Encyclopedia of Type Strains, Phase IV (KMG-IV): sequencing the most valuable type-strain genomes for metagenomic binning, comparative biology and taxonomic classification.</title>
        <authorList>
            <person name="Goeker M."/>
        </authorList>
    </citation>
    <scope>NUCLEOTIDE SEQUENCE [LARGE SCALE GENOMIC DNA]</scope>
    <source>
        <strain evidence="6 7">DSM 44717</strain>
    </source>
</reference>
<protein>
    <submittedName>
        <fullName evidence="6">Methyltransferase family protein</fullName>
    </submittedName>
</protein>
<feature type="region of interest" description="Disordered" evidence="4">
    <location>
        <begin position="1"/>
        <end position="37"/>
    </location>
</feature>
<gene>
    <name evidence="6" type="ORF">DFR69_11048</name>
</gene>
<keyword evidence="3" id="KW-0949">S-adenosyl-L-methionine</keyword>
<keyword evidence="2 6" id="KW-0808">Transferase</keyword>
<keyword evidence="7" id="KW-1185">Reference proteome</keyword>
<dbReference type="EMBL" id="QGTL01000010">
    <property type="protein sequence ID" value="PWV71564.1"/>
    <property type="molecule type" value="Genomic_DNA"/>
</dbReference>
<evidence type="ECO:0000256" key="2">
    <source>
        <dbReference type="ARBA" id="ARBA00022679"/>
    </source>
</evidence>
<evidence type="ECO:0000256" key="3">
    <source>
        <dbReference type="ARBA" id="ARBA00022691"/>
    </source>
</evidence>
<dbReference type="SUPFAM" id="SSF53335">
    <property type="entry name" value="S-adenosyl-L-methionine-dependent methyltransferases"/>
    <property type="match status" value="1"/>
</dbReference>
<dbReference type="Proteomes" id="UP000246410">
    <property type="component" value="Unassembled WGS sequence"/>
</dbReference>
<dbReference type="Pfam" id="PF13649">
    <property type="entry name" value="Methyltransf_25"/>
    <property type="match status" value="1"/>
</dbReference>
<name>A0A317N8X5_9NOCA</name>
<organism evidence="6 7">
    <name type="scientific">Nocardia neocaledoniensis</name>
    <dbReference type="NCBI Taxonomy" id="236511"/>
    <lineage>
        <taxon>Bacteria</taxon>
        <taxon>Bacillati</taxon>
        <taxon>Actinomycetota</taxon>
        <taxon>Actinomycetes</taxon>
        <taxon>Mycobacteriales</taxon>
        <taxon>Nocardiaceae</taxon>
        <taxon>Nocardia</taxon>
    </lineage>
</organism>
<accession>A0A317N8X5</accession>
<dbReference type="AlphaFoldDB" id="A0A317N8X5"/>
<dbReference type="Gene3D" id="3.40.50.150">
    <property type="entry name" value="Vaccinia Virus protein VP39"/>
    <property type="match status" value="1"/>
</dbReference>
<comment type="caution">
    <text evidence="6">The sequence shown here is derived from an EMBL/GenBank/DDBJ whole genome shotgun (WGS) entry which is preliminary data.</text>
</comment>
<evidence type="ECO:0000256" key="1">
    <source>
        <dbReference type="ARBA" id="ARBA00022603"/>
    </source>
</evidence>
<proteinExistence type="predicted"/>
<dbReference type="PANTHER" id="PTHR43464:SF19">
    <property type="entry name" value="UBIQUINONE BIOSYNTHESIS O-METHYLTRANSFERASE, MITOCHONDRIAL"/>
    <property type="match status" value="1"/>
</dbReference>
<dbReference type="InterPro" id="IPR008854">
    <property type="entry name" value="TPMT"/>
</dbReference>
<sequence length="214" mass="22669">MPAGEAPRGRPPTSHERQSGQPWDASYRDGPAPWDIDEPQPAVVRLAEAEAFAGPVLDAGCGTGDNGLYLAARGLPVVGIDVAETAVAIANRRAADHGLDATFTVGDALDLRPLGRQFRTVLDCGLFHTFDATERRVYVASLAGVVEPGATVHILCFSDVGPAPGPHPVSRAELAQPFASDARWQVVAIEPETLRTRFSDASPAWSATVRRARG</sequence>
<dbReference type="GO" id="GO:0032259">
    <property type="term" value="P:methylation"/>
    <property type="evidence" value="ECO:0007669"/>
    <property type="project" value="UniProtKB-KW"/>
</dbReference>
<evidence type="ECO:0000313" key="7">
    <source>
        <dbReference type="Proteomes" id="UP000246410"/>
    </source>
</evidence>